<feature type="non-terminal residue" evidence="1">
    <location>
        <position position="423"/>
    </location>
</feature>
<sequence>TKVSGKQKSVNNASTQKNKKTQKISDADQVKKAYSRKKKTNAADAATPSDVSPETTKATTTRKRKSKKEQKIQAKTTETSSINADVSETTSQVVTNNDDIQQPPSDSVSSTTLESSVADNQAQAVVPVKAPRKRKSKVATATTNDTKKEMNNDGESVEQSKPKRVKKAKDPNAPKKPPNAYMQFSKIKRPEIKKENPDANPKEILTLIGEAWRKMSEEERKPYQDMVKVAMIEYEEQMKSYKGLCSNSPVDGQVTMQTPDAYTPNQPLHNQEIDQQNILDTSVVPNNTNKNLSGIMVCDSSRPELSQLTVHQPLSSGVSFENYESYGQRDDMEALLDMPDVGNSYEFQTNDPSLYNNSEQLLTDIQNNRSNFDFQSTNSNSNNAQLYDNSAYQFPATMLPLAMNIQENQDARGSYFYGEQQPQ</sequence>
<evidence type="ECO:0000313" key="2">
    <source>
        <dbReference type="Proteomes" id="UP000789366"/>
    </source>
</evidence>
<gene>
    <name evidence="1" type="ORF">SPELUC_LOCUS13994</name>
</gene>
<comment type="caution">
    <text evidence="1">The sequence shown here is derived from an EMBL/GenBank/DDBJ whole genome shotgun (WGS) entry which is preliminary data.</text>
</comment>
<organism evidence="1 2">
    <name type="scientific">Cetraspora pellucida</name>
    <dbReference type="NCBI Taxonomy" id="1433469"/>
    <lineage>
        <taxon>Eukaryota</taxon>
        <taxon>Fungi</taxon>
        <taxon>Fungi incertae sedis</taxon>
        <taxon>Mucoromycota</taxon>
        <taxon>Glomeromycotina</taxon>
        <taxon>Glomeromycetes</taxon>
        <taxon>Diversisporales</taxon>
        <taxon>Gigasporaceae</taxon>
        <taxon>Cetraspora</taxon>
    </lineage>
</organism>
<keyword evidence="2" id="KW-1185">Reference proteome</keyword>
<name>A0ACA9QAU5_9GLOM</name>
<proteinExistence type="predicted"/>
<dbReference type="EMBL" id="CAJVPW010039245">
    <property type="protein sequence ID" value="CAG8743735.1"/>
    <property type="molecule type" value="Genomic_DNA"/>
</dbReference>
<reference evidence="1" key="1">
    <citation type="submission" date="2021-06" db="EMBL/GenBank/DDBJ databases">
        <authorList>
            <person name="Kallberg Y."/>
            <person name="Tangrot J."/>
            <person name="Rosling A."/>
        </authorList>
    </citation>
    <scope>NUCLEOTIDE SEQUENCE</scope>
    <source>
        <strain evidence="1">28 12/20/2015</strain>
    </source>
</reference>
<accession>A0ACA9QAU5</accession>
<dbReference type="Proteomes" id="UP000789366">
    <property type="component" value="Unassembled WGS sequence"/>
</dbReference>
<feature type="non-terminal residue" evidence="1">
    <location>
        <position position="1"/>
    </location>
</feature>
<protein>
    <submittedName>
        <fullName evidence="1">10429_t:CDS:1</fullName>
    </submittedName>
</protein>
<evidence type="ECO:0000313" key="1">
    <source>
        <dbReference type="EMBL" id="CAG8743735.1"/>
    </source>
</evidence>